<dbReference type="GO" id="GO:0003723">
    <property type="term" value="F:RNA binding"/>
    <property type="evidence" value="ECO:0007669"/>
    <property type="project" value="TreeGrafter"/>
</dbReference>
<comment type="caution">
    <text evidence="11">The sequence shown here is derived from an EMBL/GenBank/DDBJ whole genome shotgun (WGS) entry which is preliminary data.</text>
</comment>
<evidence type="ECO:0000256" key="2">
    <source>
        <dbReference type="ARBA" id="ARBA00008926"/>
    </source>
</evidence>
<sequence length="1727" mass="178730">MAFRGFGTGTSTGGGFGFGSTAQPSSGFGSSTASTGFGGFGAAGNTSGAAASPFGAAASPFGGGANSSPAFGAPSGFGTSTTSAFGATTPATTSAFGNTSTGTAVGFGGFGTSTSTTPAFGASTTPAASPFGPTPTANAASPFGGGGGMFGAANTAKPAFGSTGFGATTSTFGSSTPSAFGSAPATNAFGATTPATGFGTTTGFGASATPAAGFGTSTGFGAAAQATNAFGAAASPSPFGAAPATTSAFGAQPTSAFGGGGYGATPNAAAQCGTGNPPYQATSEQETEKNKPATTIHYQSISKMPQYQHKSVEELRWEDYLKRTDPAAAQQQSSLVPPEGGTTTTGFGGFGATNTSGFGAKPPLSGGGAFGTGTTSAFGGSSTPAFGAPATSGFGAQPAATSGFGTTGAFGAPPSTTSAFGSGGSMFGGGTTTPAFGAPTATTTPSFGGFGATTQPATTGGFGAATTTPGFGTPTATTNAFGTPATGSPGFGGFGANTTTPATTNAFGAGANSAFSFNKSPTTPTTNAFVSTTGSGFNFGANPAPAATGGMFGSTTTPTTSAFGTGGFGSSAKTNTGFNFGGSTTTPSFGATSPAANAFSTTPAAPSSGFNFGGAGTTTNNTGFGSSMFKTTTTPSFSLGGATTSSTPFTLGGNTSGTGSSLFSFNNTATPGFGQPAATPAPATLVAGHDANPYGAGSFGAGLVEQQIKTTLTLPVPNNMPRKSSNGADSVDFQRPLSLVRPVATVPTSLHVPKSDVVVATPARRLLEESSSQTAPSSLDFSFSTTKFKSIATKQLSIDTPVKLRPIPLPAAPHVIPPEESTAKTALTVTLPSKTSLQVQIDSLATGADLKEHIADKAGLTGGFKINLNGSAVSDNQKVVELVNGTLEVVQEKTAPFVSFDAFYASESCPQNDFASPALNPLAPVLTKEGYYTLPDYSSLCTMTTAELQNVDNFAVGCKGMGCVQWYGVTDVTNLNLDELVLFSTREVVVYPGEDNKHELGSGLNKPALVELLQVYPPTQPTKRAQYIERVKTRTETMDATFIDYCPDAGVWKFRVEHFSRYGLEEEEDENEDMESAPKSLEQMATSLQLNPHRLHELASAYMPSEVVPVAPIKEQTLSTSQLVISEPAPTAKPSQKTLRLFPVATPSVSPTLALWNSFMKSQDKGIFLGRSYRASFGPNGELVTIHPKQLASIRTISAATGASSSLIAAHQAISVQDSTTKAVTLPADISTVLDGFCDALSGHMKLVMTLVQALYGQESKDSPYLPPISNDAPNLNDLSSWDRRRAYISQWLQKAVRRNTPNTGNTGVLKLLCQHRIVEAAQLALEMGNFRLATLIAQAVTYRDSEVRSHLLLQLETWASQNSLSFMEKELTWIYSLLAGSVEVVTHNQPQLEWLQMFAIVFWYSDGQTSLQAAVKKYLDSVSKTKPPLYQMKSDPLMELLHIAVGSKPTLVALLNVLEPDVAWHLHSMLTHLPGQSLRLTPKQASMVTRNYISMLIENHKIQDAIYVALNIVDAREREATVRQLLQHAAPNTALMQSLQPLVPSAWYHEAMATLCMNSESYETAVNHWLHANNFDQAHRALLLHVAIPSLFSGNVESLHKTLVQLEPHYTLIPLWARYGAVVLSYLRLRESPHIATLHVVLDVCAKLKQWQRQPLAHLGQSSTLLERACLSNMLTCMTQTAVAMEQSLGGNAAWLDRLQGYIQADCFGETFRATSLMHVCSAMAE</sequence>
<dbReference type="InterPro" id="IPR037665">
    <property type="entry name" value="Nucleoporin_S59-like"/>
</dbReference>
<evidence type="ECO:0000256" key="3">
    <source>
        <dbReference type="ARBA" id="ARBA00022448"/>
    </source>
</evidence>
<keyword evidence="9" id="KW-0539">Nucleus</keyword>
<feature type="domain" description="Peptidase S59" evidence="10">
    <location>
        <begin position="928"/>
        <end position="1059"/>
    </location>
</feature>
<keyword evidence="7" id="KW-0811">Translocation</keyword>
<keyword evidence="8" id="KW-0906">Nuclear pore complex</keyword>
<evidence type="ECO:0000256" key="6">
    <source>
        <dbReference type="ARBA" id="ARBA00022927"/>
    </source>
</evidence>
<evidence type="ECO:0000256" key="7">
    <source>
        <dbReference type="ARBA" id="ARBA00023010"/>
    </source>
</evidence>
<dbReference type="SUPFAM" id="SSF82215">
    <property type="entry name" value="C-terminal autoproteolytic domain of nucleoporin nup98"/>
    <property type="match status" value="1"/>
</dbReference>
<dbReference type="InterPro" id="IPR007230">
    <property type="entry name" value="Nup98_auto-Pept-S59_dom"/>
</dbReference>
<dbReference type="FunFam" id="1.10.10.2360:FF:000001">
    <property type="entry name" value="Nuclear pore complex protein Nup98-Nup96"/>
    <property type="match status" value="1"/>
</dbReference>
<dbReference type="GO" id="GO:0006405">
    <property type="term" value="P:RNA export from nucleus"/>
    <property type="evidence" value="ECO:0007669"/>
    <property type="project" value="TreeGrafter"/>
</dbReference>
<comment type="similarity">
    <text evidence="2">Belongs to the nucleoporin GLFG family.</text>
</comment>
<evidence type="ECO:0000259" key="10">
    <source>
        <dbReference type="PROSITE" id="PS51434"/>
    </source>
</evidence>
<evidence type="ECO:0000256" key="8">
    <source>
        <dbReference type="ARBA" id="ARBA00023132"/>
    </source>
</evidence>
<reference evidence="11 12" key="1">
    <citation type="journal article" date="2014" name="Genome Biol. Evol.">
        <title>The secreted proteins of Achlya hypogyna and Thraustotheca clavata identify the ancestral oomycete secretome and reveal gene acquisitions by horizontal gene transfer.</title>
        <authorList>
            <person name="Misner I."/>
            <person name="Blouin N."/>
            <person name="Leonard G."/>
            <person name="Richards T.A."/>
            <person name="Lane C.E."/>
        </authorList>
    </citation>
    <scope>NUCLEOTIDE SEQUENCE [LARGE SCALE GENOMIC DNA]</scope>
    <source>
        <strain evidence="11 12">ATCC 34112</strain>
    </source>
</reference>
<dbReference type="InterPro" id="IPR021967">
    <property type="entry name" value="Nup98_C"/>
</dbReference>
<dbReference type="Pfam" id="PF04096">
    <property type="entry name" value="Nucleoporin2"/>
    <property type="match status" value="1"/>
</dbReference>
<dbReference type="PROSITE" id="PS51434">
    <property type="entry name" value="NUP_C"/>
    <property type="match status" value="1"/>
</dbReference>
<keyword evidence="12" id="KW-1185">Reference proteome</keyword>
<dbReference type="STRING" id="74557.A0A1V9ZHD4"/>
<keyword evidence="3" id="KW-0813">Transport</keyword>
<dbReference type="Gene3D" id="1.25.40.690">
    <property type="match status" value="1"/>
</dbReference>
<dbReference type="GO" id="GO:0008139">
    <property type="term" value="F:nuclear localization sequence binding"/>
    <property type="evidence" value="ECO:0007669"/>
    <property type="project" value="TreeGrafter"/>
</dbReference>
<gene>
    <name evidence="11" type="ORF">THRCLA_07024</name>
</gene>
<dbReference type="PANTHER" id="PTHR23198:SF6">
    <property type="entry name" value="NUCLEAR PORE COMPLEX PROTEIN NUP98-NUP96"/>
    <property type="match status" value="1"/>
</dbReference>
<dbReference type="GO" id="GO:0017056">
    <property type="term" value="F:structural constituent of nuclear pore"/>
    <property type="evidence" value="ECO:0007669"/>
    <property type="project" value="InterPro"/>
</dbReference>
<proteinExistence type="inferred from homology"/>
<dbReference type="GO" id="GO:0034398">
    <property type="term" value="P:telomere tethering at nuclear periphery"/>
    <property type="evidence" value="ECO:0007669"/>
    <property type="project" value="TreeGrafter"/>
</dbReference>
<protein>
    <submittedName>
        <fullName evidence="11">Nuclear pore complex protein</fullName>
    </submittedName>
</protein>
<dbReference type="Pfam" id="PF21240">
    <property type="entry name" value="Nup98_GLEBS"/>
    <property type="match status" value="1"/>
</dbReference>
<dbReference type="Gene3D" id="1.10.10.2360">
    <property type="match status" value="1"/>
</dbReference>
<evidence type="ECO:0000256" key="4">
    <source>
        <dbReference type="ARBA" id="ARBA00022813"/>
    </source>
</evidence>
<dbReference type="OrthoDB" id="3797628at2759"/>
<dbReference type="Proteomes" id="UP000243217">
    <property type="component" value="Unassembled WGS sequence"/>
</dbReference>
<keyword evidence="4" id="KW-0068">Autocatalytic cleavage</keyword>
<comment type="subcellular location">
    <subcellularLocation>
        <location evidence="1">Nucleus</location>
        <location evidence="1">Nuclear pore complex</location>
    </subcellularLocation>
</comment>
<dbReference type="GO" id="GO:0006606">
    <property type="term" value="P:protein import into nucleus"/>
    <property type="evidence" value="ECO:0007669"/>
    <property type="project" value="TreeGrafter"/>
</dbReference>
<dbReference type="InterPro" id="IPR036903">
    <property type="entry name" value="Nup98_auto-Pept-S59_dom_sf"/>
</dbReference>
<evidence type="ECO:0000313" key="12">
    <source>
        <dbReference type="Proteomes" id="UP000243217"/>
    </source>
</evidence>
<dbReference type="Pfam" id="PF12110">
    <property type="entry name" value="Nup96"/>
    <property type="match status" value="1"/>
</dbReference>
<dbReference type="GO" id="GO:0000973">
    <property type="term" value="P:post-transcriptional tethering of RNA polymerase II gene DNA at nuclear periphery"/>
    <property type="evidence" value="ECO:0007669"/>
    <property type="project" value="TreeGrafter"/>
</dbReference>
<dbReference type="Gene3D" id="3.30.1610.10">
    <property type="entry name" value="Peptidase S59, nucleoporin"/>
    <property type="match status" value="1"/>
</dbReference>
<organism evidence="11 12">
    <name type="scientific">Thraustotheca clavata</name>
    <dbReference type="NCBI Taxonomy" id="74557"/>
    <lineage>
        <taxon>Eukaryota</taxon>
        <taxon>Sar</taxon>
        <taxon>Stramenopiles</taxon>
        <taxon>Oomycota</taxon>
        <taxon>Saprolegniomycetes</taxon>
        <taxon>Saprolegniales</taxon>
        <taxon>Achlyaceae</taxon>
        <taxon>Thraustotheca</taxon>
    </lineage>
</organism>
<keyword evidence="5" id="KW-0509">mRNA transport</keyword>
<evidence type="ECO:0000256" key="9">
    <source>
        <dbReference type="ARBA" id="ARBA00023242"/>
    </source>
</evidence>
<dbReference type="GO" id="GO:0051028">
    <property type="term" value="P:mRNA transport"/>
    <property type="evidence" value="ECO:0007669"/>
    <property type="project" value="UniProtKB-KW"/>
</dbReference>
<dbReference type="PANTHER" id="PTHR23198">
    <property type="entry name" value="NUCLEOPORIN"/>
    <property type="match status" value="1"/>
</dbReference>
<name>A0A1V9ZHD4_9STRA</name>
<evidence type="ECO:0000256" key="1">
    <source>
        <dbReference type="ARBA" id="ARBA00004567"/>
    </source>
</evidence>
<dbReference type="EMBL" id="JNBS01001920">
    <property type="protein sequence ID" value="OQR97311.1"/>
    <property type="molecule type" value="Genomic_DNA"/>
</dbReference>
<keyword evidence="6" id="KW-0653">Protein transport</keyword>
<evidence type="ECO:0000313" key="11">
    <source>
        <dbReference type="EMBL" id="OQR97311.1"/>
    </source>
</evidence>
<accession>A0A1V9ZHD4</accession>
<dbReference type="GO" id="GO:0044614">
    <property type="term" value="C:nuclear pore cytoplasmic filaments"/>
    <property type="evidence" value="ECO:0007669"/>
    <property type="project" value="TreeGrafter"/>
</dbReference>
<evidence type="ECO:0000256" key="5">
    <source>
        <dbReference type="ARBA" id="ARBA00022816"/>
    </source>
</evidence>